<accession>A0A5B7CU47</accession>
<dbReference type="Proteomes" id="UP000324222">
    <property type="component" value="Unassembled WGS sequence"/>
</dbReference>
<proteinExistence type="predicted"/>
<name>A0A5B7CU47_PORTR</name>
<gene>
    <name evidence="1" type="ORF">E2C01_003667</name>
</gene>
<organism evidence="1 2">
    <name type="scientific">Portunus trituberculatus</name>
    <name type="common">Swimming crab</name>
    <name type="synonym">Neptunus trituberculatus</name>
    <dbReference type="NCBI Taxonomy" id="210409"/>
    <lineage>
        <taxon>Eukaryota</taxon>
        <taxon>Metazoa</taxon>
        <taxon>Ecdysozoa</taxon>
        <taxon>Arthropoda</taxon>
        <taxon>Crustacea</taxon>
        <taxon>Multicrustacea</taxon>
        <taxon>Malacostraca</taxon>
        <taxon>Eumalacostraca</taxon>
        <taxon>Eucarida</taxon>
        <taxon>Decapoda</taxon>
        <taxon>Pleocyemata</taxon>
        <taxon>Brachyura</taxon>
        <taxon>Eubrachyura</taxon>
        <taxon>Portunoidea</taxon>
        <taxon>Portunidae</taxon>
        <taxon>Portuninae</taxon>
        <taxon>Portunus</taxon>
    </lineage>
</organism>
<protein>
    <submittedName>
        <fullName evidence="1">Uncharacterized protein</fullName>
    </submittedName>
</protein>
<comment type="caution">
    <text evidence="1">The sequence shown here is derived from an EMBL/GenBank/DDBJ whole genome shotgun (WGS) entry which is preliminary data.</text>
</comment>
<evidence type="ECO:0000313" key="1">
    <source>
        <dbReference type="EMBL" id="MPC11013.1"/>
    </source>
</evidence>
<keyword evidence="2" id="KW-1185">Reference proteome</keyword>
<dbReference type="EMBL" id="VSRR010000141">
    <property type="protein sequence ID" value="MPC11013.1"/>
    <property type="molecule type" value="Genomic_DNA"/>
</dbReference>
<reference evidence="1" key="1">
    <citation type="submission" date="2019-05" db="EMBL/GenBank/DDBJ databases">
        <title>Another draft genome of Portunus trituberculatus and its Hox gene families provides insights of decapod evolution.</title>
        <authorList>
            <person name="Jeong J.-H."/>
            <person name="Song I."/>
            <person name="Kim S."/>
            <person name="Choi T."/>
            <person name="Kim D."/>
            <person name="Ryu S."/>
            <person name="Kim W."/>
        </authorList>
    </citation>
    <scope>NUCLEOTIDE SEQUENCE [LARGE SCALE GENOMIC DNA]</scope>
    <source>
        <tissue evidence="1">Muscle</tissue>
    </source>
</reference>
<evidence type="ECO:0000313" key="2">
    <source>
        <dbReference type="Proteomes" id="UP000324222"/>
    </source>
</evidence>
<dbReference type="AlphaFoldDB" id="A0A5B7CU47"/>
<sequence length="160" mass="17013">MVEYRVWDTVGQGQTRQASEGRYYALSRGGCVVVQCPSTIDFLILSTSAAIVLPPSLTSAIIPPPPPLSPSNLSPLHNRVSRVIVTNGLCSVFLSGLRMQLGLCLSRCGGICVFDGSTPAPRQPLPATTTASLRPQIVASLSTSSPCRVAKRPFSLFLRS</sequence>